<organism evidence="1 2">
    <name type="scientific">Roseimaritima ulvae</name>
    <dbReference type="NCBI Taxonomy" id="980254"/>
    <lineage>
        <taxon>Bacteria</taxon>
        <taxon>Pseudomonadati</taxon>
        <taxon>Planctomycetota</taxon>
        <taxon>Planctomycetia</taxon>
        <taxon>Pirellulales</taxon>
        <taxon>Pirellulaceae</taxon>
        <taxon>Roseimaritima</taxon>
    </lineage>
</organism>
<gene>
    <name evidence="1" type="ORF">UC8_54970</name>
</gene>
<keyword evidence="2" id="KW-1185">Reference proteome</keyword>
<sequence>MTANVEPTERLKLETVQWTRLNQIEELDPISDADYDVLQELREVLIRHNYEERFGVCLLHKHFDIEDGEMALERSDHEKRVSVIEVVPEDSDPDAWETAWAFSREVPDIKAGRNCRQKCGGFGTTGHSRQHECIKT</sequence>
<evidence type="ECO:0000313" key="1">
    <source>
        <dbReference type="EMBL" id="QEG43448.1"/>
    </source>
</evidence>
<name>A0A5B9QWM7_9BACT</name>
<proteinExistence type="predicted"/>
<dbReference type="OrthoDB" id="4272688at2"/>
<dbReference type="KEGG" id="rul:UC8_54970"/>
<dbReference type="Proteomes" id="UP000325286">
    <property type="component" value="Chromosome"/>
</dbReference>
<dbReference type="RefSeq" id="WP_068129787.1">
    <property type="nucleotide sequence ID" value="NZ_CP042914.1"/>
</dbReference>
<dbReference type="EMBL" id="CP042914">
    <property type="protein sequence ID" value="QEG43448.1"/>
    <property type="molecule type" value="Genomic_DNA"/>
</dbReference>
<dbReference type="AlphaFoldDB" id="A0A5B9QWM7"/>
<protein>
    <submittedName>
        <fullName evidence="1">Uncharacterized protein</fullName>
    </submittedName>
</protein>
<accession>A0A5B9QWM7</accession>
<evidence type="ECO:0000313" key="2">
    <source>
        <dbReference type="Proteomes" id="UP000325286"/>
    </source>
</evidence>
<reference evidence="1 2" key="1">
    <citation type="submission" date="2019-08" db="EMBL/GenBank/DDBJ databases">
        <title>Deep-cultivation of Planctomycetes and their phenomic and genomic characterization uncovers novel biology.</title>
        <authorList>
            <person name="Wiegand S."/>
            <person name="Jogler M."/>
            <person name="Boedeker C."/>
            <person name="Pinto D."/>
            <person name="Vollmers J."/>
            <person name="Rivas-Marin E."/>
            <person name="Kohn T."/>
            <person name="Peeters S.H."/>
            <person name="Heuer A."/>
            <person name="Rast P."/>
            <person name="Oberbeckmann S."/>
            <person name="Bunk B."/>
            <person name="Jeske O."/>
            <person name="Meyerdierks A."/>
            <person name="Storesund J.E."/>
            <person name="Kallscheuer N."/>
            <person name="Luecker S."/>
            <person name="Lage O.M."/>
            <person name="Pohl T."/>
            <person name="Merkel B.J."/>
            <person name="Hornburger P."/>
            <person name="Mueller R.-W."/>
            <person name="Bruemmer F."/>
            <person name="Labrenz M."/>
            <person name="Spormann A.M."/>
            <person name="Op den Camp H."/>
            <person name="Overmann J."/>
            <person name="Amann R."/>
            <person name="Jetten M.S.M."/>
            <person name="Mascher T."/>
            <person name="Medema M.H."/>
            <person name="Devos D.P."/>
            <person name="Kaster A.-K."/>
            <person name="Ovreas L."/>
            <person name="Rohde M."/>
            <person name="Galperin M.Y."/>
            <person name="Jogler C."/>
        </authorList>
    </citation>
    <scope>NUCLEOTIDE SEQUENCE [LARGE SCALE GENOMIC DNA]</scope>
    <source>
        <strain evidence="1 2">UC8</strain>
    </source>
</reference>